<proteinExistence type="predicted"/>
<protein>
    <submittedName>
        <fullName evidence="1">Uncharacterized protein</fullName>
    </submittedName>
</protein>
<reference evidence="1 2" key="1">
    <citation type="submission" date="2024-10" db="EMBL/GenBank/DDBJ databases">
        <title>The Natural Products Discovery Center: Release of the First 8490 Sequenced Strains for Exploring Actinobacteria Biosynthetic Diversity.</title>
        <authorList>
            <person name="Kalkreuter E."/>
            <person name="Kautsar S.A."/>
            <person name="Yang D."/>
            <person name="Bader C.D."/>
            <person name="Teijaro C.N."/>
            <person name="Fluegel L."/>
            <person name="Davis C.M."/>
            <person name="Simpson J.R."/>
            <person name="Lauterbach L."/>
            <person name="Steele A.D."/>
            <person name="Gui C."/>
            <person name="Meng S."/>
            <person name="Li G."/>
            <person name="Viehrig K."/>
            <person name="Ye F."/>
            <person name="Su P."/>
            <person name="Kiefer A.F."/>
            <person name="Nichols A."/>
            <person name="Cepeda A.J."/>
            <person name="Yan W."/>
            <person name="Fan B."/>
            <person name="Jiang Y."/>
            <person name="Adhikari A."/>
            <person name="Zheng C.-J."/>
            <person name="Schuster L."/>
            <person name="Cowan T.M."/>
            <person name="Smanski M.J."/>
            <person name="Chevrette M.G."/>
            <person name="De Carvalho L.P.S."/>
            <person name="Shen B."/>
        </authorList>
    </citation>
    <scope>NUCLEOTIDE SEQUENCE [LARGE SCALE GENOMIC DNA]</scope>
    <source>
        <strain evidence="1 2">NPDC089932</strain>
    </source>
</reference>
<gene>
    <name evidence="1" type="ORF">ACIP2Z_15335</name>
</gene>
<comment type="caution">
    <text evidence="1">The sequence shown here is derived from an EMBL/GenBank/DDBJ whole genome shotgun (WGS) entry which is preliminary data.</text>
</comment>
<dbReference type="RefSeq" id="WP_402072551.1">
    <property type="nucleotide sequence ID" value="NZ_JBIVGG010000006.1"/>
</dbReference>
<dbReference type="EMBL" id="JBIVGG010000006">
    <property type="protein sequence ID" value="MFJ4080319.1"/>
    <property type="molecule type" value="Genomic_DNA"/>
</dbReference>
<dbReference type="Proteomes" id="UP001617511">
    <property type="component" value="Unassembled WGS sequence"/>
</dbReference>
<evidence type="ECO:0000313" key="1">
    <source>
        <dbReference type="EMBL" id="MFJ4080319.1"/>
    </source>
</evidence>
<evidence type="ECO:0000313" key="2">
    <source>
        <dbReference type="Proteomes" id="UP001617511"/>
    </source>
</evidence>
<keyword evidence="2" id="KW-1185">Reference proteome</keyword>
<accession>A0ABW8FE43</accession>
<name>A0ABW8FE43_9ACTN</name>
<sequence length="214" mass="22638">MAGQITPVPESVLAREVFGPLGGIVEIGAVSATGTWSVNAASVGELVSRRRDEVGRLLDLVRDIGGFSPATMAIADELGYLREHEVTAPALLLWSGAVEGIPPRLEDLEQRDTVRRMCHMAADLQMTYLLQALVTAAIVSGGDVRQGAARIVDALTLASGLVGETGRTAPALVFRMWRVAHLPALLRPDAGTPEQGKAAFRAYDQALEALTTSA</sequence>
<organism evidence="1 2">
    <name type="scientific">Streptomyces iakyrus</name>
    <dbReference type="NCBI Taxonomy" id="68219"/>
    <lineage>
        <taxon>Bacteria</taxon>
        <taxon>Bacillati</taxon>
        <taxon>Actinomycetota</taxon>
        <taxon>Actinomycetes</taxon>
        <taxon>Kitasatosporales</taxon>
        <taxon>Streptomycetaceae</taxon>
        <taxon>Streptomyces</taxon>
    </lineage>
</organism>